<sequence>MLLEVPEPFDRFFFVLVEAVGWVQVVFYTKEPPLQILVIVPLVIVPLMKCDLDLIFTSNSFNTSLHFYVVPLHHNRISLTQRHELDSRPHYRDVDQVYSRGSLCGMIHRFGNVA</sequence>
<accession>A0A553R1R7</accession>
<reference evidence="1 2" key="1">
    <citation type="journal article" date="2019" name="Sci. Data">
        <title>Hybrid genome assembly and annotation of Danionella translucida.</title>
        <authorList>
            <person name="Kadobianskyi M."/>
            <person name="Schulze L."/>
            <person name="Schuelke M."/>
            <person name="Judkewitz B."/>
        </authorList>
    </citation>
    <scope>NUCLEOTIDE SEQUENCE [LARGE SCALE GENOMIC DNA]</scope>
    <source>
        <strain evidence="1 2">Bolton</strain>
    </source>
</reference>
<dbReference type="OrthoDB" id="20783at2759"/>
<comment type="caution">
    <text evidence="1">The sequence shown here is derived from an EMBL/GenBank/DDBJ whole genome shotgun (WGS) entry which is preliminary data.</text>
</comment>
<dbReference type="EMBL" id="SRMA01025321">
    <property type="protein sequence ID" value="TRY96117.1"/>
    <property type="molecule type" value="Genomic_DNA"/>
</dbReference>
<dbReference type="Proteomes" id="UP000316079">
    <property type="component" value="Unassembled WGS sequence"/>
</dbReference>
<keyword evidence="2" id="KW-1185">Reference proteome</keyword>
<organism evidence="1 2">
    <name type="scientific">Danionella cerebrum</name>
    <dbReference type="NCBI Taxonomy" id="2873325"/>
    <lineage>
        <taxon>Eukaryota</taxon>
        <taxon>Metazoa</taxon>
        <taxon>Chordata</taxon>
        <taxon>Craniata</taxon>
        <taxon>Vertebrata</taxon>
        <taxon>Euteleostomi</taxon>
        <taxon>Actinopterygii</taxon>
        <taxon>Neopterygii</taxon>
        <taxon>Teleostei</taxon>
        <taxon>Ostariophysi</taxon>
        <taxon>Cypriniformes</taxon>
        <taxon>Danionidae</taxon>
        <taxon>Danioninae</taxon>
        <taxon>Danionella</taxon>
    </lineage>
</organism>
<dbReference type="AlphaFoldDB" id="A0A553R1R7"/>
<evidence type="ECO:0000313" key="2">
    <source>
        <dbReference type="Proteomes" id="UP000316079"/>
    </source>
</evidence>
<gene>
    <name evidence="1" type="ORF">DNTS_015583</name>
</gene>
<name>A0A553R1R7_9TELE</name>
<evidence type="ECO:0000313" key="1">
    <source>
        <dbReference type="EMBL" id="TRY96117.1"/>
    </source>
</evidence>
<proteinExistence type="predicted"/>
<protein>
    <submittedName>
        <fullName evidence="1">Uncharacterized protein</fullName>
    </submittedName>
</protein>